<evidence type="ECO:0000313" key="2">
    <source>
        <dbReference type="EMBL" id="PLT72036.1"/>
    </source>
</evidence>
<organism evidence="2 4">
    <name type="scientific">Mediterraneibacter gnavus</name>
    <name type="common">Ruminococcus gnavus</name>
    <dbReference type="NCBI Taxonomy" id="33038"/>
    <lineage>
        <taxon>Bacteria</taxon>
        <taxon>Bacillati</taxon>
        <taxon>Bacillota</taxon>
        <taxon>Clostridia</taxon>
        <taxon>Lachnospirales</taxon>
        <taxon>Lachnospiraceae</taxon>
        <taxon>Mediterraneibacter</taxon>
    </lineage>
</organism>
<name>A0A2N5PA68_MEDGN</name>
<dbReference type="InterPro" id="IPR021686">
    <property type="entry name" value="DUF3268"/>
</dbReference>
<evidence type="ECO:0000313" key="4">
    <source>
        <dbReference type="Proteomes" id="UP000234891"/>
    </source>
</evidence>
<dbReference type="RefSeq" id="WP_071144109.1">
    <property type="nucleotide sequence ID" value="NZ_JALQCM010000001.1"/>
</dbReference>
<dbReference type="Proteomes" id="UP000234891">
    <property type="component" value="Unassembled WGS sequence"/>
</dbReference>
<reference evidence="4 5" key="1">
    <citation type="journal article" date="2017" name="Genome Med.">
        <title>A novel Ruminococcus gnavus clade enriched in inflammatory bowel disease patients.</title>
        <authorList>
            <person name="Hall A.B."/>
            <person name="Yassour M."/>
            <person name="Sauk J."/>
            <person name="Garner A."/>
            <person name="Jiang X."/>
            <person name="Arthur T."/>
            <person name="Lagoudas G.K."/>
            <person name="Vatanen T."/>
            <person name="Fornelos N."/>
            <person name="Wilson R."/>
            <person name="Bertha M."/>
            <person name="Cohen M."/>
            <person name="Garber J."/>
            <person name="Khalili H."/>
            <person name="Gevers D."/>
            <person name="Ananthakrishnan A.N."/>
            <person name="Kugathasan S."/>
            <person name="Lander E.S."/>
            <person name="Blainey P."/>
            <person name="Vlamakis H."/>
            <person name="Xavier R.J."/>
            <person name="Huttenhower C."/>
        </authorList>
    </citation>
    <scope>NUCLEOTIDE SEQUENCE [LARGE SCALE GENOMIC DNA]</scope>
    <source>
        <strain evidence="2 4">RJX1124</strain>
        <strain evidence="3 5">RJX1125</strain>
    </source>
</reference>
<feature type="compositionally biased region" description="Basic and acidic residues" evidence="1">
    <location>
        <begin position="139"/>
        <end position="161"/>
    </location>
</feature>
<evidence type="ECO:0000256" key="1">
    <source>
        <dbReference type="SAM" id="MobiDB-lite"/>
    </source>
</evidence>
<dbReference type="EMBL" id="NIHS01000016">
    <property type="protein sequence ID" value="PLT72036.1"/>
    <property type="molecule type" value="Genomic_DNA"/>
</dbReference>
<comment type="caution">
    <text evidence="2">The sequence shown here is derived from an EMBL/GenBank/DDBJ whole genome shotgun (WGS) entry which is preliminary data.</text>
</comment>
<gene>
    <name evidence="3" type="ORF">CDL23_13595</name>
    <name evidence="2" type="ORF">CDL26_10130</name>
</gene>
<protein>
    <submittedName>
        <fullName evidence="2">Uncharacterized protein</fullName>
    </submittedName>
</protein>
<feature type="region of interest" description="Disordered" evidence="1">
    <location>
        <begin position="139"/>
        <end position="172"/>
    </location>
</feature>
<evidence type="ECO:0000313" key="3">
    <source>
        <dbReference type="EMBL" id="PLT72183.1"/>
    </source>
</evidence>
<dbReference type="Pfam" id="PF11672">
    <property type="entry name" value="DUF3268"/>
    <property type="match status" value="1"/>
</dbReference>
<evidence type="ECO:0000313" key="5">
    <source>
        <dbReference type="Proteomes" id="UP000235093"/>
    </source>
</evidence>
<dbReference type="Proteomes" id="UP000235093">
    <property type="component" value="Unassembled WGS sequence"/>
</dbReference>
<accession>A0A2N5PA68</accession>
<dbReference type="Gene3D" id="3.30.65.10">
    <property type="entry name" value="Bacterial Topoisomerase I, domain 1"/>
    <property type="match status" value="1"/>
</dbReference>
<dbReference type="EMBL" id="NIHT01000025">
    <property type="protein sequence ID" value="PLT72183.1"/>
    <property type="molecule type" value="Genomic_DNA"/>
</dbReference>
<sequence>MKRKKNRKQLPEVICPYCGKKAVLRPASYLYGEKRIFTPETMFYVCSGYPDCNAYVSANQKNNRPLGTMADGELRNLRIQAHRALREIWTQGYMTKNSTYHWLSGKLALPEKETHVAMFSTYRCMETIRLANELLEERKEMEKREQKGKPKGETESHDIKSHGTRYVSASGL</sequence>
<proteinExistence type="predicted"/>
<dbReference type="AlphaFoldDB" id="A0A2N5PA68"/>